<dbReference type="Pfam" id="PF00535">
    <property type="entry name" value="Glycos_transf_2"/>
    <property type="match status" value="1"/>
</dbReference>
<sequence>MLRPRSSPIPENLPGYHERERSLKQVLIAHDYLSALALCRFQLETLLAPEPLISLHIALMGLGWPVLAERLRVLGHLLFPQRFLPIEPSAQPIETDAPDWLCSWLAPQTPMRLSVCMIVRNAEDTLVTALESIADLADEIIVVDTGSQDQTLALAAAFSPQVKVLQTVWQDDFSLARNLSLRAAQGDWILVLDADERLEPEGSSCLRKLLAFGVMGWNLFVFQQKHLRDQAENSFWVQVGRLFRAHPDLRFHGLLHEQLHRFSFPWYLHQIYLPQVILEHSGNLSAQVEKHQKPLRNLLLDRALALPEYQTPYLWFQKAHVLLEQTVPPALPEARDWLEKALPPSVAGISKIPVSATWSLAPPSLALFYLLKCLYLQQEIPALAQTALNYAEWNLWAEGRALAGWGLSKNDQIVRAKPILGSFFEPGLPALRTDLSLFLRLTLEGLLECALAEQDAWLALAYLKQLLKLRPHPALETIQARLFRLLKLSESDMLSTLRALIAAAYQAENWFELIRYFFVALQWGLPWEADFFVFLLIALQKTGYLQLCAYLARTGSHRFQEPSIFACFCRQSFSRDPDLAELPGQWQWYQLLN</sequence>
<gene>
    <name evidence="2" type="ORF">COW36_06345</name>
</gene>
<dbReference type="InterPro" id="IPR001173">
    <property type="entry name" value="Glyco_trans_2-like"/>
</dbReference>
<dbReference type="SUPFAM" id="SSF53448">
    <property type="entry name" value="Nucleotide-diphospho-sugar transferases"/>
    <property type="match status" value="1"/>
</dbReference>
<accession>A0A2M7G7V6</accession>
<dbReference type="PANTHER" id="PTHR43630">
    <property type="entry name" value="POLY-BETA-1,6-N-ACETYL-D-GLUCOSAMINE SYNTHASE"/>
    <property type="match status" value="1"/>
</dbReference>
<dbReference type="AlphaFoldDB" id="A0A2M7G7V6"/>
<dbReference type="CDD" id="cd02511">
    <property type="entry name" value="Beta4Glucosyltransferase"/>
    <property type="match status" value="1"/>
</dbReference>
<evidence type="ECO:0000259" key="1">
    <source>
        <dbReference type="Pfam" id="PF00535"/>
    </source>
</evidence>
<reference evidence="2 3" key="1">
    <citation type="submission" date="2017-09" db="EMBL/GenBank/DDBJ databases">
        <title>Depth-based differentiation of microbial function through sediment-hosted aquifers and enrichment of novel symbionts in the deep terrestrial subsurface.</title>
        <authorList>
            <person name="Probst A.J."/>
            <person name="Ladd B."/>
            <person name="Jarett J.K."/>
            <person name="Geller-Mcgrath D.E."/>
            <person name="Sieber C.M."/>
            <person name="Emerson J.B."/>
            <person name="Anantharaman K."/>
            <person name="Thomas B.C."/>
            <person name="Malmstrom R."/>
            <person name="Stieglmeier M."/>
            <person name="Klingl A."/>
            <person name="Woyke T."/>
            <person name="Ryan C.M."/>
            <person name="Banfield J.F."/>
        </authorList>
    </citation>
    <scope>NUCLEOTIDE SEQUENCE [LARGE SCALE GENOMIC DNA]</scope>
    <source>
        <strain evidence="2">CG17_big_fil_post_rev_8_21_14_2_50_48_46</strain>
    </source>
</reference>
<dbReference type="PANTHER" id="PTHR43630:SF2">
    <property type="entry name" value="GLYCOSYLTRANSFERASE"/>
    <property type="match status" value="1"/>
</dbReference>
<dbReference type="Gene3D" id="3.90.550.10">
    <property type="entry name" value="Spore Coat Polysaccharide Biosynthesis Protein SpsA, Chain A"/>
    <property type="match status" value="1"/>
</dbReference>
<feature type="domain" description="Glycosyltransferase 2-like" evidence="1">
    <location>
        <begin position="114"/>
        <end position="209"/>
    </location>
</feature>
<name>A0A2M7G7V6_9BACT</name>
<evidence type="ECO:0000313" key="2">
    <source>
        <dbReference type="EMBL" id="PIW18145.1"/>
    </source>
</evidence>
<dbReference type="Proteomes" id="UP000231019">
    <property type="component" value="Unassembled WGS sequence"/>
</dbReference>
<dbReference type="EMBL" id="PFFQ01000014">
    <property type="protein sequence ID" value="PIW18145.1"/>
    <property type="molecule type" value="Genomic_DNA"/>
</dbReference>
<evidence type="ECO:0000313" key="3">
    <source>
        <dbReference type="Proteomes" id="UP000231019"/>
    </source>
</evidence>
<protein>
    <recommendedName>
        <fullName evidence="1">Glycosyltransferase 2-like domain-containing protein</fullName>
    </recommendedName>
</protein>
<comment type="caution">
    <text evidence="2">The sequence shown here is derived from an EMBL/GenBank/DDBJ whole genome shotgun (WGS) entry which is preliminary data.</text>
</comment>
<organism evidence="2 3">
    <name type="scientific">bacterium (Candidatus Blackallbacteria) CG17_big_fil_post_rev_8_21_14_2_50_48_46</name>
    <dbReference type="NCBI Taxonomy" id="2014261"/>
    <lineage>
        <taxon>Bacteria</taxon>
        <taxon>Candidatus Blackallbacteria</taxon>
    </lineage>
</organism>
<proteinExistence type="predicted"/>
<dbReference type="InterPro" id="IPR029044">
    <property type="entry name" value="Nucleotide-diphossugar_trans"/>
</dbReference>